<dbReference type="InterPro" id="IPR000757">
    <property type="entry name" value="Beta-glucanase-like"/>
</dbReference>
<dbReference type="GO" id="GO:0004553">
    <property type="term" value="F:hydrolase activity, hydrolyzing O-glycosyl compounds"/>
    <property type="evidence" value="ECO:0007669"/>
    <property type="project" value="InterPro"/>
</dbReference>
<dbReference type="SUPFAM" id="SSF49899">
    <property type="entry name" value="Concanavalin A-like lectins/glucanases"/>
    <property type="match status" value="1"/>
</dbReference>
<sequence length="428" mass="49685">MYLQTQRLVGQQSLAEFMGLHLDLEQIFIKNLEKQGPGIFRKNGCIINTGDNMTKQSIAKMRKKNSKQFGLSQQFVQSLHLPKARVKEWLKVLTLEQILAAKSNFSTAEKIHYLQILQTALERKLKKIMKLQEMASTYRLSQIAIILKKVRSPSGLQYDYEDTIEVNNIRIIERDPLRFRNNLDDDRNKRKNGQLQQWKVSWSDEFDGDKINLNNWNFDSGNSGWGENQLQYYTDKFDNAYLDKGSLNLVALKENFGDAEYTSARLNSNKKQSFQNGKFEIKAKFPKGQGIKAGFLIRGDNIDQEGWPQCGEVELFKYSGNNPDLIYSSVQSNQFVRSIAHSLQNTSDGFHIISVVFNPDHFLFNYNDQTYFIVNKQQTFFKNQWPFQSQKYHLVLYLAVGGDMAGQPSDEIQWPAILEIDYIRLYKM</sequence>
<feature type="domain" description="GH16" evidence="1">
    <location>
        <begin position="185"/>
        <end position="428"/>
    </location>
</feature>
<dbReference type="PANTHER" id="PTHR41733:SF1">
    <property type="entry name" value="CHROMOSOME UNDETERMINED SCAFFOLD_30, WHOLE GENOME SHOTGUN SEQUENCE"/>
    <property type="match status" value="1"/>
</dbReference>
<dbReference type="PROSITE" id="PS51762">
    <property type="entry name" value="GH16_2"/>
    <property type="match status" value="1"/>
</dbReference>
<dbReference type="PANTHER" id="PTHR41733">
    <property type="entry name" value="UBIQUITIN-ASSOCIATED/TRANSLATION ELONGATION FACTOR EF1B, N-TERMINAL, EUKARYOTE"/>
    <property type="match status" value="1"/>
</dbReference>
<dbReference type="EMBL" id="CCKQ01015338">
    <property type="protein sequence ID" value="CDW87157.1"/>
    <property type="molecule type" value="Genomic_DNA"/>
</dbReference>
<accession>A0A078B1D0</accession>
<evidence type="ECO:0000259" key="1">
    <source>
        <dbReference type="PROSITE" id="PS51762"/>
    </source>
</evidence>
<organism evidence="2 3">
    <name type="scientific">Stylonychia lemnae</name>
    <name type="common">Ciliate</name>
    <dbReference type="NCBI Taxonomy" id="5949"/>
    <lineage>
        <taxon>Eukaryota</taxon>
        <taxon>Sar</taxon>
        <taxon>Alveolata</taxon>
        <taxon>Ciliophora</taxon>
        <taxon>Intramacronucleata</taxon>
        <taxon>Spirotrichea</taxon>
        <taxon>Stichotrichia</taxon>
        <taxon>Sporadotrichida</taxon>
        <taxon>Oxytrichidae</taxon>
        <taxon>Stylonychinae</taxon>
        <taxon>Stylonychia</taxon>
    </lineage>
</organism>
<keyword evidence="3" id="KW-1185">Reference proteome</keyword>
<keyword evidence="2" id="KW-0378">Hydrolase</keyword>
<proteinExistence type="predicted"/>
<dbReference type="OrthoDB" id="419959at2759"/>
<evidence type="ECO:0000313" key="3">
    <source>
        <dbReference type="Proteomes" id="UP000039865"/>
    </source>
</evidence>
<dbReference type="InParanoid" id="A0A078B1D0"/>
<dbReference type="InterPro" id="IPR013320">
    <property type="entry name" value="ConA-like_dom_sf"/>
</dbReference>
<protein>
    <submittedName>
        <fullName evidence="2">Glycoside hydrolase family 16</fullName>
    </submittedName>
</protein>
<name>A0A078B1D0_STYLE</name>
<dbReference type="AlphaFoldDB" id="A0A078B1D0"/>
<dbReference type="Gene3D" id="2.60.120.200">
    <property type="match status" value="1"/>
</dbReference>
<evidence type="ECO:0000313" key="2">
    <source>
        <dbReference type="EMBL" id="CDW87157.1"/>
    </source>
</evidence>
<dbReference type="GO" id="GO:0005975">
    <property type="term" value="P:carbohydrate metabolic process"/>
    <property type="evidence" value="ECO:0007669"/>
    <property type="project" value="InterPro"/>
</dbReference>
<gene>
    <name evidence="2" type="primary">Contig16040.g17091</name>
    <name evidence="2" type="ORF">STYLEM_16260</name>
</gene>
<dbReference type="Proteomes" id="UP000039865">
    <property type="component" value="Unassembled WGS sequence"/>
</dbReference>
<dbReference type="Pfam" id="PF00722">
    <property type="entry name" value="Glyco_hydro_16"/>
    <property type="match status" value="1"/>
</dbReference>
<dbReference type="CDD" id="cd08023">
    <property type="entry name" value="GH16_laminarinase_like"/>
    <property type="match status" value="1"/>
</dbReference>
<reference evidence="2 3" key="1">
    <citation type="submission" date="2014-06" db="EMBL/GenBank/DDBJ databases">
        <authorList>
            <person name="Swart Estienne"/>
        </authorList>
    </citation>
    <scope>NUCLEOTIDE SEQUENCE [LARGE SCALE GENOMIC DNA]</scope>
    <source>
        <strain evidence="2 3">130c</strain>
    </source>
</reference>